<dbReference type="InterPro" id="IPR007348">
    <property type="entry name" value="CopC_dom"/>
</dbReference>
<dbReference type="GO" id="GO:0006825">
    <property type="term" value="P:copper ion transport"/>
    <property type="evidence" value="ECO:0007669"/>
    <property type="project" value="InterPro"/>
</dbReference>
<accession>A0A6J7D8Y3</accession>
<keyword evidence="6" id="KW-0812">Transmembrane</keyword>
<dbReference type="Pfam" id="PF04234">
    <property type="entry name" value="CopC"/>
    <property type="match status" value="1"/>
</dbReference>
<evidence type="ECO:0000256" key="6">
    <source>
        <dbReference type="SAM" id="Phobius"/>
    </source>
</evidence>
<keyword evidence="3" id="KW-0732">Signal</keyword>
<dbReference type="Gene3D" id="2.60.40.1220">
    <property type="match status" value="1"/>
</dbReference>
<evidence type="ECO:0000259" key="7">
    <source>
        <dbReference type="Pfam" id="PF04234"/>
    </source>
</evidence>
<dbReference type="GO" id="GO:0030313">
    <property type="term" value="C:cell envelope"/>
    <property type="evidence" value="ECO:0007669"/>
    <property type="project" value="UniProtKB-SubCell"/>
</dbReference>
<proteinExistence type="predicted"/>
<feature type="domain" description="CopC" evidence="7">
    <location>
        <begin position="38"/>
        <end position="130"/>
    </location>
</feature>
<evidence type="ECO:0000256" key="1">
    <source>
        <dbReference type="ARBA" id="ARBA00004196"/>
    </source>
</evidence>
<dbReference type="PANTHER" id="PTHR34820">
    <property type="entry name" value="INNER MEMBRANE PROTEIN YEBZ"/>
    <property type="match status" value="1"/>
</dbReference>
<feature type="region of interest" description="Disordered" evidence="5">
    <location>
        <begin position="134"/>
        <end position="154"/>
    </location>
</feature>
<dbReference type="InterPro" id="IPR032694">
    <property type="entry name" value="CopC/D"/>
</dbReference>
<dbReference type="GO" id="GO:0046688">
    <property type="term" value="P:response to copper ion"/>
    <property type="evidence" value="ECO:0007669"/>
    <property type="project" value="InterPro"/>
</dbReference>
<dbReference type="InterPro" id="IPR014755">
    <property type="entry name" value="Cu-Rt/internalin_Ig-like"/>
</dbReference>
<organism evidence="8">
    <name type="scientific">freshwater metagenome</name>
    <dbReference type="NCBI Taxonomy" id="449393"/>
    <lineage>
        <taxon>unclassified sequences</taxon>
        <taxon>metagenomes</taxon>
        <taxon>ecological metagenomes</taxon>
    </lineage>
</organism>
<keyword evidence="4" id="KW-0186">Copper</keyword>
<keyword evidence="6" id="KW-1133">Transmembrane helix</keyword>
<evidence type="ECO:0000256" key="5">
    <source>
        <dbReference type="SAM" id="MobiDB-lite"/>
    </source>
</evidence>
<sequence length="189" mass="19060">MGQSGSVLTLRTPVLRLMALASFCLFATVLGTGAASAHAELESANPAKGQVVSSSPAHVTLSFGEKIGDVGNGIVVTDATGKRFDQGTVVIKSTTASAKLKSLTTKGPYTVAYRIVSADGHVISSSYSFTFQPGTQTSSPTSANDTAGQTAGSTTGPSRVVLLGVLIGALAGGVSGVFIARRRKPTSSP</sequence>
<reference evidence="8" key="1">
    <citation type="submission" date="2020-05" db="EMBL/GenBank/DDBJ databases">
        <authorList>
            <person name="Chiriac C."/>
            <person name="Salcher M."/>
            <person name="Ghai R."/>
            <person name="Kavagutti S V."/>
        </authorList>
    </citation>
    <scope>NUCLEOTIDE SEQUENCE</scope>
</reference>
<name>A0A6J7D8Y3_9ZZZZ</name>
<comment type="subcellular location">
    <subcellularLocation>
        <location evidence="1">Cell envelope</location>
    </subcellularLocation>
</comment>
<evidence type="ECO:0000256" key="2">
    <source>
        <dbReference type="ARBA" id="ARBA00022723"/>
    </source>
</evidence>
<evidence type="ECO:0000256" key="3">
    <source>
        <dbReference type="ARBA" id="ARBA00022729"/>
    </source>
</evidence>
<dbReference type="GO" id="GO:0005507">
    <property type="term" value="F:copper ion binding"/>
    <property type="evidence" value="ECO:0007669"/>
    <property type="project" value="InterPro"/>
</dbReference>
<dbReference type="GO" id="GO:0042597">
    <property type="term" value="C:periplasmic space"/>
    <property type="evidence" value="ECO:0007669"/>
    <property type="project" value="InterPro"/>
</dbReference>
<gene>
    <name evidence="8" type="ORF">UFOPK3401_00604</name>
</gene>
<dbReference type="InterPro" id="IPR014756">
    <property type="entry name" value="Ig_E-set"/>
</dbReference>
<dbReference type="EMBL" id="CAFBLM010000020">
    <property type="protein sequence ID" value="CAB4867422.1"/>
    <property type="molecule type" value="Genomic_DNA"/>
</dbReference>
<dbReference type="SUPFAM" id="SSF81296">
    <property type="entry name" value="E set domains"/>
    <property type="match status" value="1"/>
</dbReference>
<dbReference type="GO" id="GO:0005886">
    <property type="term" value="C:plasma membrane"/>
    <property type="evidence" value="ECO:0007669"/>
    <property type="project" value="TreeGrafter"/>
</dbReference>
<feature type="transmembrane region" description="Helical" evidence="6">
    <location>
        <begin position="160"/>
        <end position="180"/>
    </location>
</feature>
<evidence type="ECO:0000313" key="8">
    <source>
        <dbReference type="EMBL" id="CAB4867422.1"/>
    </source>
</evidence>
<keyword evidence="6" id="KW-0472">Membrane</keyword>
<evidence type="ECO:0000256" key="4">
    <source>
        <dbReference type="ARBA" id="ARBA00023008"/>
    </source>
</evidence>
<protein>
    <submittedName>
        <fullName evidence="8">Unannotated protein</fullName>
    </submittedName>
</protein>
<dbReference type="PANTHER" id="PTHR34820:SF4">
    <property type="entry name" value="INNER MEMBRANE PROTEIN YEBZ"/>
    <property type="match status" value="1"/>
</dbReference>
<dbReference type="AlphaFoldDB" id="A0A6J7D8Y3"/>
<keyword evidence="2" id="KW-0479">Metal-binding</keyword>